<dbReference type="EMBL" id="JARAYU010000018">
    <property type="protein sequence ID" value="MDX3705136.1"/>
    <property type="molecule type" value="Genomic_DNA"/>
</dbReference>
<sequence length="155" mass="17665">MRSSDWTKRFRIMPLPELHGVGAANYMGDLTEFNTASSADLNVQNRVMALSDEGVLILQQRMVFTQTRLLLGLDQFHAQMAPTFVELELQEDWVEEALASATEDSDASTVIDEAVKQYQSWLDEESSARRDALKSVREHSRIRREARQQLASLYS</sequence>
<name>A0ABU4NQ95_9ACTN</name>
<evidence type="ECO:0000313" key="2">
    <source>
        <dbReference type="Proteomes" id="UP001271274"/>
    </source>
</evidence>
<comment type="caution">
    <text evidence="1">The sequence shown here is derived from an EMBL/GenBank/DDBJ whole genome shotgun (WGS) entry which is preliminary data.</text>
</comment>
<protein>
    <submittedName>
        <fullName evidence="1">Uncharacterized protein</fullName>
    </submittedName>
</protein>
<gene>
    <name evidence="1" type="ORF">PV662_36435</name>
</gene>
<dbReference type="RefSeq" id="WP_319063306.1">
    <property type="nucleotide sequence ID" value="NZ_JARAYT010000010.1"/>
</dbReference>
<proteinExistence type="predicted"/>
<keyword evidence="2" id="KW-1185">Reference proteome</keyword>
<reference evidence="1 2" key="1">
    <citation type="journal article" date="2023" name="Microb. Genom.">
        <title>Mesoterricola silvestris gen. nov., sp. nov., Mesoterricola sediminis sp. nov., Geothrix oryzae sp. nov., Geothrix edaphica sp. nov., Geothrix rubra sp. nov., and Geothrix limicola sp. nov., six novel members of Acidobacteriota isolated from soils.</title>
        <authorList>
            <person name="Weisberg A.J."/>
            <person name="Pearce E."/>
            <person name="Kramer C.G."/>
            <person name="Chang J.H."/>
            <person name="Clarke C.R."/>
        </authorList>
    </citation>
    <scope>NUCLEOTIDE SEQUENCE [LARGE SCALE GENOMIC DNA]</scope>
    <source>
        <strain evidence="1 2">ID09-01A</strain>
    </source>
</reference>
<organism evidence="1 2">
    <name type="scientific">Streptomyces europaeiscabiei</name>
    <dbReference type="NCBI Taxonomy" id="146819"/>
    <lineage>
        <taxon>Bacteria</taxon>
        <taxon>Bacillati</taxon>
        <taxon>Actinomycetota</taxon>
        <taxon>Actinomycetes</taxon>
        <taxon>Kitasatosporales</taxon>
        <taxon>Streptomycetaceae</taxon>
        <taxon>Streptomyces</taxon>
    </lineage>
</organism>
<evidence type="ECO:0000313" key="1">
    <source>
        <dbReference type="EMBL" id="MDX3705136.1"/>
    </source>
</evidence>
<accession>A0ABU4NQ95</accession>
<dbReference type="Proteomes" id="UP001271274">
    <property type="component" value="Unassembled WGS sequence"/>
</dbReference>